<evidence type="ECO:0000313" key="5">
    <source>
        <dbReference type="Proteomes" id="UP000037751"/>
    </source>
</evidence>
<dbReference type="Gene3D" id="3.90.550.10">
    <property type="entry name" value="Spore Coat Polysaccharide Biosynthesis Protein SpsA, Chain A"/>
    <property type="match status" value="1"/>
</dbReference>
<evidence type="ECO:0000313" key="4">
    <source>
        <dbReference type="EMBL" id="KOS15936.1"/>
    </source>
</evidence>
<reference evidence="4 5" key="1">
    <citation type="submission" date="2015-07" db="EMBL/GenBank/DDBJ databases">
        <title>Draft Genome Sequence of Malassezia furfur CBS1878 and Malassezia pachydermatis CBS1879.</title>
        <authorList>
            <person name="Triana S."/>
            <person name="Ohm R."/>
            <person name="Gonzalez A."/>
            <person name="DeCock H."/>
            <person name="Restrepo S."/>
            <person name="Celis A."/>
        </authorList>
    </citation>
    <scope>NUCLEOTIDE SEQUENCE [LARGE SCALE GENOMIC DNA]</scope>
    <source>
        <strain evidence="4 5">CBS 1879</strain>
    </source>
</reference>
<dbReference type="SUPFAM" id="SSF53448">
    <property type="entry name" value="Nucleotide-diphospho-sugar transferases"/>
    <property type="match status" value="1"/>
</dbReference>
<dbReference type="Pfam" id="PF01793">
    <property type="entry name" value="Glyco_transf_15"/>
    <property type="match status" value="1"/>
</dbReference>
<dbReference type="Proteomes" id="UP000037751">
    <property type="component" value="Unassembled WGS sequence"/>
</dbReference>
<dbReference type="GO" id="GO:0000026">
    <property type="term" value="F:alpha-1,2-mannosyltransferase activity"/>
    <property type="evidence" value="ECO:0007669"/>
    <property type="project" value="TreeGrafter"/>
</dbReference>
<dbReference type="GO" id="GO:0006487">
    <property type="term" value="P:protein N-linked glycosylation"/>
    <property type="evidence" value="ECO:0007669"/>
    <property type="project" value="TreeGrafter"/>
</dbReference>
<keyword evidence="2 4" id="KW-0808">Transferase</keyword>
<dbReference type="VEuPathDB" id="FungiDB:Malapachy_3073"/>
<comment type="caution">
    <text evidence="4">The sequence shown here is derived from an EMBL/GenBank/DDBJ whole genome shotgun (WGS) entry which is preliminary data.</text>
</comment>
<keyword evidence="3" id="KW-0472">Membrane</keyword>
<dbReference type="PANTHER" id="PTHR31121">
    <property type="entry name" value="ALPHA-1,2 MANNOSYLTRANSFERASE KTR1"/>
    <property type="match status" value="1"/>
</dbReference>
<dbReference type="GeneID" id="28729428"/>
<dbReference type="FunFam" id="3.90.550.10:FF:000051">
    <property type="entry name" value="Alpha-1,2-mannosyltransferase (Ktr4)"/>
    <property type="match status" value="1"/>
</dbReference>
<dbReference type="GO" id="GO:0000032">
    <property type="term" value="P:cell wall mannoprotein biosynthetic process"/>
    <property type="evidence" value="ECO:0007669"/>
    <property type="project" value="TreeGrafter"/>
</dbReference>
<dbReference type="EMBL" id="LGAV01000001">
    <property type="protein sequence ID" value="KOS15936.1"/>
    <property type="molecule type" value="Genomic_DNA"/>
</dbReference>
<sequence length="433" mass="50768">MLESLLRRPQRLLVLLAAFMVILLLSTYLSLSSWGSEQIRTQLKHIPAMFGNQTCPTGDLLAYSNGSSLPNLFMSNIKTVEDLRPYAVRGDDGNLYPPEFYPKDINKAPRAKAAFISLVRNEELEGMKSSMREVEDRFNRKFGYPWIFLNDKPFSEEFKKGVSKMTRSPVHFGLVPQEHWSYPSWIDQDKAASQRKKMHEANIIYGGSESYRHMCRFQSGFFWRHPLTYELGLEYYWRVEPDIKIFCDVDYDPFLFMQLNNKAYGFTMSIHEYPLTIPTLWDETKKFVQAHPEYVAPDNAMGFITDKPNNIADSTYNMCHFWSNFEIGDLRFWRGQQYMDYFTTLDKAGGFFYERWGDAPVHSIAASIFLNRSQIHHFEDIGYRHNPWNHCPANRAKYHDTGKCLCEPEQSFDRDSYSCMNEWWRVSVEGPPK</sequence>
<dbReference type="InterPro" id="IPR029044">
    <property type="entry name" value="Nucleotide-diphossugar_trans"/>
</dbReference>
<keyword evidence="3" id="KW-1133">Transmembrane helix</keyword>
<name>A0A0M8MNA4_9BASI</name>
<feature type="transmembrane region" description="Helical" evidence="3">
    <location>
        <begin position="12"/>
        <end position="31"/>
    </location>
</feature>
<protein>
    <submittedName>
        <fullName evidence="4">Glycosyltransferase family 15 protein</fullName>
    </submittedName>
</protein>
<dbReference type="OrthoDB" id="439943at2759"/>
<dbReference type="PANTHER" id="PTHR31121:SF6">
    <property type="entry name" value="ALPHA-1,2 MANNOSYLTRANSFERASE KTR1"/>
    <property type="match status" value="1"/>
</dbReference>
<gene>
    <name evidence="4" type="ORF">Malapachy_3073</name>
</gene>
<proteinExistence type="inferred from homology"/>
<dbReference type="RefSeq" id="XP_017993568.1">
    <property type="nucleotide sequence ID" value="XM_018137552.1"/>
</dbReference>
<keyword evidence="5" id="KW-1185">Reference proteome</keyword>
<evidence type="ECO:0000256" key="3">
    <source>
        <dbReference type="SAM" id="Phobius"/>
    </source>
</evidence>
<comment type="similarity">
    <text evidence="1">Belongs to the glycosyltransferase 15 family.</text>
</comment>
<accession>A0A0M8MNA4</accession>
<dbReference type="GO" id="GO:0005794">
    <property type="term" value="C:Golgi apparatus"/>
    <property type="evidence" value="ECO:0007669"/>
    <property type="project" value="TreeGrafter"/>
</dbReference>
<dbReference type="InterPro" id="IPR002685">
    <property type="entry name" value="Glyco_trans_15"/>
</dbReference>
<organism evidence="4 5">
    <name type="scientific">Malassezia pachydermatis</name>
    <dbReference type="NCBI Taxonomy" id="77020"/>
    <lineage>
        <taxon>Eukaryota</taxon>
        <taxon>Fungi</taxon>
        <taxon>Dikarya</taxon>
        <taxon>Basidiomycota</taxon>
        <taxon>Ustilaginomycotina</taxon>
        <taxon>Malasseziomycetes</taxon>
        <taxon>Malasseziales</taxon>
        <taxon>Malasseziaceae</taxon>
        <taxon>Malassezia</taxon>
    </lineage>
</organism>
<evidence type="ECO:0000256" key="1">
    <source>
        <dbReference type="ARBA" id="ARBA00007677"/>
    </source>
</evidence>
<dbReference type="GO" id="GO:0016020">
    <property type="term" value="C:membrane"/>
    <property type="evidence" value="ECO:0007669"/>
    <property type="project" value="InterPro"/>
</dbReference>
<keyword evidence="3" id="KW-0812">Transmembrane</keyword>
<evidence type="ECO:0000256" key="2">
    <source>
        <dbReference type="ARBA" id="ARBA00022679"/>
    </source>
</evidence>
<dbReference type="STRING" id="77020.A0A0M8MNA4"/>
<dbReference type="AlphaFoldDB" id="A0A0M8MNA4"/>